<protein>
    <submittedName>
        <fullName evidence="1">Uncharacterized protein</fullName>
    </submittedName>
</protein>
<keyword evidence="2" id="KW-1185">Reference proteome</keyword>
<dbReference type="KEGG" id="ksc:CD178_02970"/>
<proteinExistence type="predicted"/>
<organism evidence="1 2">
    <name type="scientific">Komagataeibacter saccharivorans</name>
    <dbReference type="NCBI Taxonomy" id="265959"/>
    <lineage>
        <taxon>Bacteria</taxon>
        <taxon>Pseudomonadati</taxon>
        <taxon>Pseudomonadota</taxon>
        <taxon>Alphaproteobacteria</taxon>
        <taxon>Acetobacterales</taxon>
        <taxon>Acetobacteraceae</taxon>
        <taxon>Komagataeibacter</taxon>
    </lineage>
</organism>
<dbReference type="AlphaFoldDB" id="A0A347WFS1"/>
<evidence type="ECO:0000313" key="1">
    <source>
        <dbReference type="EMBL" id="AXY23714.1"/>
    </source>
</evidence>
<evidence type="ECO:0000313" key="2">
    <source>
        <dbReference type="Proteomes" id="UP000264120"/>
    </source>
</evidence>
<dbReference type="Proteomes" id="UP000264120">
    <property type="component" value="Chromosome"/>
</dbReference>
<dbReference type="PANTHER" id="PTHR30007:SF0">
    <property type="entry name" value="TRANSPOSASE"/>
    <property type="match status" value="1"/>
</dbReference>
<dbReference type="PANTHER" id="PTHR30007">
    <property type="entry name" value="PHP DOMAIN PROTEIN"/>
    <property type="match status" value="1"/>
</dbReference>
<name>A0A347WFS1_9PROT</name>
<gene>
    <name evidence="1" type="ORF">CD178_02970</name>
</gene>
<reference evidence="1 2" key="1">
    <citation type="submission" date="2017-08" db="EMBL/GenBank/DDBJ databases">
        <title>Complete genome sequence of Gluconacetobacter saccharivorans CV1 isolated from Fermented Vinegar.</title>
        <authorList>
            <person name="Kim S.-Y."/>
        </authorList>
    </citation>
    <scope>NUCLEOTIDE SEQUENCE [LARGE SCALE GENOMIC DNA]</scope>
    <source>
        <strain evidence="1 2">CV1</strain>
    </source>
</reference>
<accession>A0A347WFS1</accession>
<sequence>MDRAAFLDFTVEIIRQSDTAKGFEILPRRWVVDRTFGWMIRRRQPVKDYEQRIDVAKAMIHIATRNLLLRRNAHQRISKKDSNRSLTQT</sequence>
<dbReference type="EMBL" id="CP023036">
    <property type="protein sequence ID" value="AXY23714.1"/>
    <property type="molecule type" value="Genomic_DNA"/>
</dbReference>